<dbReference type="OMA" id="RITTWVF"/>
<dbReference type="Proteomes" id="UP000054558">
    <property type="component" value="Unassembled WGS sequence"/>
</dbReference>
<evidence type="ECO:0008006" key="4">
    <source>
        <dbReference type="Google" id="ProtNLM"/>
    </source>
</evidence>
<name>A0A1Y1IG52_KLENI</name>
<evidence type="ECO:0000313" key="3">
    <source>
        <dbReference type="Proteomes" id="UP000054558"/>
    </source>
</evidence>
<feature type="compositionally biased region" description="Low complexity" evidence="1">
    <location>
        <begin position="287"/>
        <end position="301"/>
    </location>
</feature>
<protein>
    <recommendedName>
        <fullName evidence="4">C3H1-type domain-containing protein</fullName>
    </recommendedName>
</protein>
<dbReference type="STRING" id="105231.A0A1Y1IG52"/>
<keyword evidence="3" id="KW-1185">Reference proteome</keyword>
<evidence type="ECO:0000313" key="2">
    <source>
        <dbReference type="EMBL" id="GAQ87088.1"/>
    </source>
</evidence>
<reference evidence="2 3" key="1">
    <citation type="journal article" date="2014" name="Nat. Commun.">
        <title>Klebsormidium flaccidum genome reveals primary factors for plant terrestrial adaptation.</title>
        <authorList>
            <person name="Hori K."/>
            <person name="Maruyama F."/>
            <person name="Fujisawa T."/>
            <person name="Togashi T."/>
            <person name="Yamamoto N."/>
            <person name="Seo M."/>
            <person name="Sato S."/>
            <person name="Yamada T."/>
            <person name="Mori H."/>
            <person name="Tajima N."/>
            <person name="Moriyama T."/>
            <person name="Ikeuchi M."/>
            <person name="Watanabe M."/>
            <person name="Wada H."/>
            <person name="Kobayashi K."/>
            <person name="Saito M."/>
            <person name="Masuda T."/>
            <person name="Sasaki-Sekimoto Y."/>
            <person name="Mashiguchi K."/>
            <person name="Awai K."/>
            <person name="Shimojima M."/>
            <person name="Masuda S."/>
            <person name="Iwai M."/>
            <person name="Nobusawa T."/>
            <person name="Narise T."/>
            <person name="Kondo S."/>
            <person name="Saito H."/>
            <person name="Sato R."/>
            <person name="Murakawa M."/>
            <person name="Ihara Y."/>
            <person name="Oshima-Yamada Y."/>
            <person name="Ohtaka K."/>
            <person name="Satoh M."/>
            <person name="Sonobe K."/>
            <person name="Ishii M."/>
            <person name="Ohtani R."/>
            <person name="Kanamori-Sato M."/>
            <person name="Honoki R."/>
            <person name="Miyazaki D."/>
            <person name="Mochizuki H."/>
            <person name="Umetsu J."/>
            <person name="Higashi K."/>
            <person name="Shibata D."/>
            <person name="Kamiya Y."/>
            <person name="Sato N."/>
            <person name="Nakamura Y."/>
            <person name="Tabata S."/>
            <person name="Ida S."/>
            <person name="Kurokawa K."/>
            <person name="Ohta H."/>
        </authorList>
    </citation>
    <scope>NUCLEOTIDE SEQUENCE [LARGE SCALE GENOMIC DNA]</scope>
    <source>
        <strain evidence="2 3">NIES-2285</strain>
    </source>
</reference>
<proteinExistence type="predicted"/>
<feature type="region of interest" description="Disordered" evidence="1">
    <location>
        <begin position="282"/>
        <end position="301"/>
    </location>
</feature>
<feature type="region of interest" description="Disordered" evidence="1">
    <location>
        <begin position="346"/>
        <end position="367"/>
    </location>
</feature>
<evidence type="ECO:0000256" key="1">
    <source>
        <dbReference type="SAM" id="MobiDB-lite"/>
    </source>
</evidence>
<dbReference type="EMBL" id="DF237279">
    <property type="protein sequence ID" value="GAQ87088.1"/>
    <property type="molecule type" value="Genomic_DNA"/>
</dbReference>
<dbReference type="AlphaFoldDB" id="A0A1Y1IG52"/>
<accession>A0A1Y1IG52</accession>
<sequence length="367" mass="38367">MRFSEQLRGRSIHERLGPQVGFQHNRETGAFHTPPGLPQGARYGHAFNPPQFPPNGGEGPTMFVPTTGGTAPGPQPYGGAPVIAGYDPLQALEQRLQATLTSSIQGGIREYMQAPGHGAPPQTAPPVLIRPEARYGAPPGVAPPAAHFPPQVPGATLGGIPPPPFAPPPAYPVQTALPPAAFYFGGPAPAPPTSAGPFPRTGFDYARLSQVTAPMPTGPRQSTFPGHFVPVQPPKPLLVDDFLTVNAANAQWTTGAPFDILCPMRMAHFAAMAAARVNKPGQPFLETGTGTRRSAGTARGPRGPRYDRCFTWFNTGACANGAACLYVKGHKPCPCGDTRVHAPGACPNNPNRRADGPAANNNPDHAG</sequence>
<gene>
    <name evidence="2" type="ORF">KFL_003300120</name>
</gene>
<organism evidence="2 3">
    <name type="scientific">Klebsormidium nitens</name>
    <name type="common">Green alga</name>
    <name type="synonym">Ulothrix nitens</name>
    <dbReference type="NCBI Taxonomy" id="105231"/>
    <lineage>
        <taxon>Eukaryota</taxon>
        <taxon>Viridiplantae</taxon>
        <taxon>Streptophyta</taxon>
        <taxon>Klebsormidiophyceae</taxon>
        <taxon>Klebsormidiales</taxon>
        <taxon>Klebsormidiaceae</taxon>
        <taxon>Klebsormidium</taxon>
    </lineage>
</organism>